<dbReference type="EMBL" id="AJWK01021446">
    <property type="status" value="NOT_ANNOTATED_CDS"/>
    <property type="molecule type" value="Genomic_DNA"/>
</dbReference>
<proteinExistence type="predicted"/>
<evidence type="ECO:0000313" key="2">
    <source>
        <dbReference type="Proteomes" id="UP000092461"/>
    </source>
</evidence>
<accession>A0A1B0CP61</accession>
<protein>
    <submittedName>
        <fullName evidence="1">Uncharacterized protein</fullName>
    </submittedName>
</protein>
<keyword evidence="2" id="KW-1185">Reference proteome</keyword>
<name>A0A1B0CP61_LUTLO</name>
<dbReference type="EnsemblMetazoa" id="LLOJ006534-RA">
    <property type="protein sequence ID" value="LLOJ006534-PA"/>
    <property type="gene ID" value="LLOJ006534"/>
</dbReference>
<organism evidence="1 2">
    <name type="scientific">Lutzomyia longipalpis</name>
    <name type="common">Sand fly</name>
    <dbReference type="NCBI Taxonomy" id="7200"/>
    <lineage>
        <taxon>Eukaryota</taxon>
        <taxon>Metazoa</taxon>
        <taxon>Ecdysozoa</taxon>
        <taxon>Arthropoda</taxon>
        <taxon>Hexapoda</taxon>
        <taxon>Insecta</taxon>
        <taxon>Pterygota</taxon>
        <taxon>Neoptera</taxon>
        <taxon>Endopterygota</taxon>
        <taxon>Diptera</taxon>
        <taxon>Nematocera</taxon>
        <taxon>Psychodoidea</taxon>
        <taxon>Psychodidae</taxon>
        <taxon>Lutzomyia</taxon>
        <taxon>Lutzomyia</taxon>
    </lineage>
</organism>
<reference evidence="1" key="1">
    <citation type="submission" date="2020-05" db="UniProtKB">
        <authorList>
            <consortium name="EnsemblMetazoa"/>
        </authorList>
    </citation>
    <scope>IDENTIFICATION</scope>
    <source>
        <strain evidence="1">Jacobina</strain>
    </source>
</reference>
<dbReference type="Proteomes" id="UP000092461">
    <property type="component" value="Unassembled WGS sequence"/>
</dbReference>
<evidence type="ECO:0000313" key="1">
    <source>
        <dbReference type="EnsemblMetazoa" id="LLOJ006534-PA"/>
    </source>
</evidence>
<dbReference type="VEuPathDB" id="VectorBase:LLOJ006534"/>
<sequence>MGEITSAFSRMAKPTPCQKERKITDLIVQNLRTGSKGVNKSFVAKEPNVLHKPDILSQPADTVPADVVAPSLSTMGEITSAFSRMAKPTPCQKERKITDLIVQNLRTGSKGVNKSFVAK</sequence>
<dbReference type="EMBL" id="AJWK01021445">
    <property type="status" value="NOT_ANNOTATED_CDS"/>
    <property type="molecule type" value="Genomic_DNA"/>
</dbReference>
<dbReference type="AlphaFoldDB" id="A0A1B0CP61"/>